<feature type="transmembrane region" description="Helical" evidence="6">
    <location>
        <begin position="245"/>
        <end position="264"/>
    </location>
</feature>
<feature type="transmembrane region" description="Helical" evidence="6">
    <location>
        <begin position="210"/>
        <end position="233"/>
    </location>
</feature>
<dbReference type="Proteomes" id="UP000007113">
    <property type="component" value="Chromosome"/>
</dbReference>
<evidence type="ECO:0000259" key="7">
    <source>
        <dbReference type="Pfam" id="PF00892"/>
    </source>
</evidence>
<feature type="transmembrane region" description="Helical" evidence="6">
    <location>
        <begin position="298"/>
        <end position="319"/>
    </location>
</feature>
<dbReference type="RefSeq" id="WP_014263379.1">
    <property type="nucleotide sequence ID" value="NC_016631.1"/>
</dbReference>
<feature type="transmembrane region" description="Helical" evidence="6">
    <location>
        <begin position="80"/>
        <end position="99"/>
    </location>
</feature>
<name>G8NYT2_GRAMM</name>
<evidence type="ECO:0000313" key="9">
    <source>
        <dbReference type="Proteomes" id="UP000007113"/>
    </source>
</evidence>
<dbReference type="Gene3D" id="1.10.3730.20">
    <property type="match status" value="1"/>
</dbReference>
<sequence>MTPSSQHSNQSNVPTRSNRKTPPPAFIIVAFACVYFFWGSTYTAIRIGAAQLPPFVLTGVRFCVAGAILLFCCRLRGLRILLPLRTLITLSMIGLLLLAAGNTSLVYAEKYIPSGLASLIFAATPLFIALIEMALPHGEPLNLRGWIGILLGFLGMVTLLGPTLHEVFTVGLFTNTTRLIAILACLGGALSWAIGSLYSRHQRLNVNSFVSSAWQMIFAGFFNLLLATMFGQWPQAHWNVSTFGSLAWLITGGSLIGYSSYVYLLEHVPVAKVATYAYINPIVAVLLGLLLLHERMQAAEFVGMALIILAVALLTSTTIKLKSVSGKAQQETMSDE</sequence>
<feature type="transmembrane region" description="Helical" evidence="6">
    <location>
        <begin position="276"/>
        <end position="292"/>
    </location>
</feature>
<protein>
    <recommendedName>
        <fullName evidence="7">EamA domain-containing protein</fullName>
    </recommendedName>
</protein>
<keyword evidence="9" id="KW-1185">Reference proteome</keyword>
<dbReference type="AlphaFoldDB" id="G8NYT2"/>
<evidence type="ECO:0000256" key="5">
    <source>
        <dbReference type="ARBA" id="ARBA00023136"/>
    </source>
</evidence>
<gene>
    <name evidence="8" type="ordered locus">AciX8_0137</name>
</gene>
<dbReference type="HOGENOM" id="CLU_033863_5_1_0"/>
<dbReference type="EMBL" id="CP003130">
    <property type="protein sequence ID" value="AEU34495.1"/>
    <property type="molecule type" value="Genomic_DNA"/>
</dbReference>
<feature type="domain" description="EamA" evidence="7">
    <location>
        <begin position="27"/>
        <end position="159"/>
    </location>
</feature>
<feature type="transmembrane region" description="Helical" evidence="6">
    <location>
        <begin position="111"/>
        <end position="131"/>
    </location>
</feature>
<dbReference type="InterPro" id="IPR050638">
    <property type="entry name" value="AA-Vitamin_Transporters"/>
</dbReference>
<feature type="domain" description="EamA" evidence="7">
    <location>
        <begin position="180"/>
        <end position="315"/>
    </location>
</feature>
<dbReference type="PANTHER" id="PTHR32322:SF2">
    <property type="entry name" value="EAMA DOMAIN-CONTAINING PROTEIN"/>
    <property type="match status" value="1"/>
</dbReference>
<feature type="transmembrane region" description="Helical" evidence="6">
    <location>
        <begin position="25"/>
        <end position="45"/>
    </location>
</feature>
<feature type="transmembrane region" description="Helical" evidence="6">
    <location>
        <begin position="176"/>
        <end position="198"/>
    </location>
</feature>
<dbReference type="SUPFAM" id="SSF103481">
    <property type="entry name" value="Multidrug resistance efflux transporter EmrE"/>
    <property type="match status" value="2"/>
</dbReference>
<dbReference type="eggNOG" id="COG0697">
    <property type="taxonomic scope" value="Bacteria"/>
</dbReference>
<dbReference type="OrthoDB" id="3190463at2"/>
<organism evidence="8 9">
    <name type="scientific">Granulicella mallensis (strain ATCC BAA-1857 / DSM 23137 / MP5ACTX8)</name>
    <dbReference type="NCBI Taxonomy" id="682795"/>
    <lineage>
        <taxon>Bacteria</taxon>
        <taxon>Pseudomonadati</taxon>
        <taxon>Acidobacteriota</taxon>
        <taxon>Terriglobia</taxon>
        <taxon>Terriglobales</taxon>
        <taxon>Acidobacteriaceae</taxon>
        <taxon>Granulicella</taxon>
    </lineage>
</organism>
<dbReference type="InterPro" id="IPR000620">
    <property type="entry name" value="EamA_dom"/>
</dbReference>
<comment type="subcellular location">
    <subcellularLocation>
        <location evidence="1">Membrane</location>
        <topology evidence="1">Multi-pass membrane protein</topology>
    </subcellularLocation>
</comment>
<proteinExistence type="inferred from homology"/>
<evidence type="ECO:0000256" key="1">
    <source>
        <dbReference type="ARBA" id="ARBA00004141"/>
    </source>
</evidence>
<dbReference type="InterPro" id="IPR037185">
    <property type="entry name" value="EmrE-like"/>
</dbReference>
<dbReference type="KEGG" id="gma:AciX8_0137"/>
<evidence type="ECO:0000256" key="2">
    <source>
        <dbReference type="ARBA" id="ARBA00007362"/>
    </source>
</evidence>
<evidence type="ECO:0000256" key="3">
    <source>
        <dbReference type="ARBA" id="ARBA00022692"/>
    </source>
</evidence>
<keyword evidence="3 6" id="KW-0812">Transmembrane</keyword>
<dbReference type="GO" id="GO:0016020">
    <property type="term" value="C:membrane"/>
    <property type="evidence" value="ECO:0007669"/>
    <property type="project" value="UniProtKB-SubCell"/>
</dbReference>
<feature type="transmembrane region" description="Helical" evidence="6">
    <location>
        <begin position="143"/>
        <end position="164"/>
    </location>
</feature>
<dbReference type="PANTHER" id="PTHR32322">
    <property type="entry name" value="INNER MEMBRANE TRANSPORTER"/>
    <property type="match status" value="1"/>
</dbReference>
<evidence type="ECO:0000313" key="8">
    <source>
        <dbReference type="EMBL" id="AEU34495.1"/>
    </source>
</evidence>
<reference evidence="8 9" key="1">
    <citation type="submission" date="2011-11" db="EMBL/GenBank/DDBJ databases">
        <title>Complete sequence of Granulicella mallensis MP5ACTX8.</title>
        <authorList>
            <consortium name="US DOE Joint Genome Institute"/>
            <person name="Lucas S."/>
            <person name="Copeland A."/>
            <person name="Lapidus A."/>
            <person name="Cheng J.-F."/>
            <person name="Goodwin L."/>
            <person name="Pitluck S."/>
            <person name="Peters L."/>
            <person name="Lu M."/>
            <person name="Detter J.C."/>
            <person name="Han C."/>
            <person name="Tapia R."/>
            <person name="Land M."/>
            <person name="Hauser L."/>
            <person name="Kyrpides N."/>
            <person name="Ivanova N."/>
            <person name="Mikhailova N."/>
            <person name="Pagani I."/>
            <person name="Rawat S."/>
            <person name="Mannisto M."/>
            <person name="Haggblom M."/>
            <person name="Woyke T."/>
        </authorList>
    </citation>
    <scope>NUCLEOTIDE SEQUENCE [LARGE SCALE GENOMIC DNA]</scope>
    <source>
        <strain evidence="9">ATCC BAA-1857 / DSM 23137 / MP5ACTX8</strain>
    </source>
</reference>
<dbReference type="Pfam" id="PF00892">
    <property type="entry name" value="EamA"/>
    <property type="match status" value="2"/>
</dbReference>
<evidence type="ECO:0000256" key="6">
    <source>
        <dbReference type="SAM" id="Phobius"/>
    </source>
</evidence>
<evidence type="ECO:0000256" key="4">
    <source>
        <dbReference type="ARBA" id="ARBA00022989"/>
    </source>
</evidence>
<accession>G8NYT2</accession>
<comment type="similarity">
    <text evidence="2">Belongs to the EamA transporter family.</text>
</comment>
<feature type="transmembrane region" description="Helical" evidence="6">
    <location>
        <begin position="51"/>
        <end position="73"/>
    </location>
</feature>
<keyword evidence="4 6" id="KW-1133">Transmembrane helix</keyword>
<keyword evidence="5 6" id="KW-0472">Membrane</keyword>